<dbReference type="CDD" id="cd05325">
    <property type="entry name" value="carb_red_sniffer_like_SDR_c"/>
    <property type="match status" value="1"/>
</dbReference>
<dbReference type="Proteomes" id="UP000631034">
    <property type="component" value="Unassembled WGS sequence"/>
</dbReference>
<accession>A0A8J7CQ39</accession>
<dbReference type="PANTHER" id="PTHR45458:SF1">
    <property type="entry name" value="SHORT CHAIN DEHYDROGENASE"/>
    <property type="match status" value="1"/>
</dbReference>
<comment type="caution">
    <text evidence="1">The sequence shown here is derived from an EMBL/GenBank/DDBJ whole genome shotgun (WGS) entry which is preliminary data.</text>
</comment>
<dbReference type="AlphaFoldDB" id="A0A8J7CQ39"/>
<dbReference type="PANTHER" id="PTHR45458">
    <property type="entry name" value="SHORT-CHAIN DEHYDROGENASE/REDUCTASE SDR"/>
    <property type="match status" value="1"/>
</dbReference>
<dbReference type="EMBL" id="JACZHT010000007">
    <property type="protein sequence ID" value="MBE1237817.1"/>
    <property type="molecule type" value="Genomic_DNA"/>
</dbReference>
<organism evidence="1 2">
    <name type="scientific">Phaeovibrio sulfidiphilus</name>
    <dbReference type="NCBI Taxonomy" id="1220600"/>
    <lineage>
        <taxon>Bacteria</taxon>
        <taxon>Pseudomonadati</taxon>
        <taxon>Pseudomonadota</taxon>
        <taxon>Alphaproteobacteria</taxon>
        <taxon>Rhodospirillales</taxon>
        <taxon>Rhodospirillaceae</taxon>
        <taxon>Phaeovibrio</taxon>
    </lineage>
</organism>
<sequence>MSPHVLITGANRGLGLEFARQYRNDGWTVTATCRNPAEAGALRDLGVEVVALDVSKVETFGDFARSLGSAPVDLFVNNAGVYGAFGEGQLFGSVDVASWQDTFLVNAIAPLKLTEALLPRLEAARAPKAVYVSSLMGSIAENISGDNIIYRTSKTALNMVVKGLSVTLAGRVTVAALHPGWVRTDMGGPDAPLEAKDSVSGMRRVIEALTPGDTGAFRGFDGADVPW</sequence>
<dbReference type="Pfam" id="PF00106">
    <property type="entry name" value="adh_short"/>
    <property type="match status" value="1"/>
</dbReference>
<keyword evidence="2" id="KW-1185">Reference proteome</keyword>
<gene>
    <name evidence="1" type="ORF">IHV25_09175</name>
</gene>
<evidence type="ECO:0000313" key="2">
    <source>
        <dbReference type="Proteomes" id="UP000631034"/>
    </source>
</evidence>
<dbReference type="GO" id="GO:0016616">
    <property type="term" value="F:oxidoreductase activity, acting on the CH-OH group of donors, NAD or NADP as acceptor"/>
    <property type="evidence" value="ECO:0007669"/>
    <property type="project" value="TreeGrafter"/>
</dbReference>
<reference evidence="1" key="1">
    <citation type="submission" date="2020-10" db="EMBL/GenBank/DDBJ databases">
        <title>Genome sequence of the unusual species of purple photosynthetic bacteria, Phaeovibrio sulfidiphilus DSM 23193, type strain.</title>
        <authorList>
            <person name="Kyndt J.A."/>
            <person name="Meyer T.E."/>
        </authorList>
    </citation>
    <scope>NUCLEOTIDE SEQUENCE</scope>
    <source>
        <strain evidence="1">DSM 23193</strain>
    </source>
</reference>
<dbReference type="InterPro" id="IPR002347">
    <property type="entry name" value="SDR_fam"/>
</dbReference>
<dbReference type="PRINTS" id="PR00081">
    <property type="entry name" value="GDHRDH"/>
</dbReference>
<dbReference type="Gene3D" id="3.40.50.720">
    <property type="entry name" value="NAD(P)-binding Rossmann-like Domain"/>
    <property type="match status" value="1"/>
</dbReference>
<evidence type="ECO:0000313" key="1">
    <source>
        <dbReference type="EMBL" id="MBE1237817.1"/>
    </source>
</evidence>
<proteinExistence type="predicted"/>
<dbReference type="RefSeq" id="WP_192534828.1">
    <property type="nucleotide sequence ID" value="NZ_JACZHT010000007.1"/>
</dbReference>
<dbReference type="SUPFAM" id="SSF51735">
    <property type="entry name" value="NAD(P)-binding Rossmann-fold domains"/>
    <property type="match status" value="1"/>
</dbReference>
<dbReference type="InterPro" id="IPR036291">
    <property type="entry name" value="NAD(P)-bd_dom_sf"/>
</dbReference>
<dbReference type="InterPro" id="IPR052184">
    <property type="entry name" value="SDR_enzymes"/>
</dbReference>
<protein>
    <submittedName>
        <fullName evidence="1">SDR family oxidoreductase</fullName>
    </submittedName>
</protein>
<name>A0A8J7CQ39_9PROT</name>